<keyword evidence="1" id="KW-0472">Membrane</keyword>
<gene>
    <name evidence="2" type="ORF">M3P21_21965</name>
</gene>
<protein>
    <recommendedName>
        <fullName evidence="4">Urea transporter</fullName>
    </recommendedName>
</protein>
<evidence type="ECO:0000313" key="2">
    <source>
        <dbReference type="EMBL" id="MCL6286164.1"/>
    </source>
</evidence>
<feature type="non-terminal residue" evidence="2">
    <location>
        <position position="1"/>
    </location>
</feature>
<evidence type="ECO:0000256" key="1">
    <source>
        <dbReference type="SAM" id="Phobius"/>
    </source>
</evidence>
<feature type="transmembrane region" description="Helical" evidence="1">
    <location>
        <begin position="70"/>
        <end position="89"/>
    </location>
</feature>
<feature type="transmembrane region" description="Helical" evidence="1">
    <location>
        <begin position="217"/>
        <end position="233"/>
    </location>
</feature>
<evidence type="ECO:0008006" key="4">
    <source>
        <dbReference type="Google" id="ProtNLM"/>
    </source>
</evidence>
<feature type="transmembrane region" description="Helical" evidence="1">
    <location>
        <begin position="12"/>
        <end position="31"/>
    </location>
</feature>
<comment type="caution">
    <text evidence="2">The sequence shown here is derived from an EMBL/GenBank/DDBJ whole genome shotgun (WGS) entry which is preliminary data.</text>
</comment>
<reference evidence="2" key="1">
    <citation type="submission" date="2022-05" db="EMBL/GenBank/DDBJ databases">
        <authorList>
            <person name="Park J.-S."/>
        </authorList>
    </citation>
    <scope>NUCLEOTIDE SEQUENCE</scope>
    <source>
        <strain evidence="2">2012CJ41-6</strain>
    </source>
</reference>
<dbReference type="EMBL" id="JAMFMB010000061">
    <property type="protein sequence ID" value="MCL6286164.1"/>
    <property type="molecule type" value="Genomic_DNA"/>
</dbReference>
<keyword evidence="3" id="KW-1185">Reference proteome</keyword>
<feature type="transmembrane region" description="Helical" evidence="1">
    <location>
        <begin position="253"/>
        <end position="283"/>
    </location>
</feature>
<name>A0ABT0Q8F8_9RHOB</name>
<keyword evidence="1" id="KW-0812">Transmembrane</keyword>
<organism evidence="2 3">
    <name type="scientific">Ruegeria spongiae</name>
    <dbReference type="NCBI Taxonomy" id="2942209"/>
    <lineage>
        <taxon>Bacteria</taxon>
        <taxon>Pseudomonadati</taxon>
        <taxon>Pseudomonadota</taxon>
        <taxon>Alphaproteobacteria</taxon>
        <taxon>Rhodobacterales</taxon>
        <taxon>Roseobacteraceae</taxon>
        <taxon>Ruegeria</taxon>
    </lineage>
</organism>
<accession>A0ABT0Q8F8</accession>
<keyword evidence="1" id="KW-1133">Transmembrane helix</keyword>
<proteinExistence type="predicted"/>
<evidence type="ECO:0000313" key="3">
    <source>
        <dbReference type="Proteomes" id="UP001203880"/>
    </source>
</evidence>
<feature type="transmembrane region" description="Helical" evidence="1">
    <location>
        <begin position="37"/>
        <end position="58"/>
    </location>
</feature>
<dbReference type="Proteomes" id="UP001203880">
    <property type="component" value="Unassembled WGS sequence"/>
</dbReference>
<sequence>MLAWAAISESQGGFAWWWACFLGLLGSSLAATFGLAVLIAGAILTGTASGVVLSIPLSHGIGSMDSPGRFGHGMSIGCIASVVVLSATAATGISLLPMLAVLAGVQFVLLLQPVYARVPQANSLVTWARDLRLFPFFCSDGILLGVSRTFCAGARGRYGQWLAGRQSGRFGAGVLYCQCGSGSQQAQSAADRAGSGGSIWRTDLSGVFRSDAGPNDIVQCIWAVFVLPLYLNGTDTPVLGMVRYLLGFSLGGGVGSVIIILGGYAALAGAIVFSGLIATPALLRNDPKLRSN</sequence>
<dbReference type="RefSeq" id="WP_249713647.1">
    <property type="nucleotide sequence ID" value="NZ_JAMFMB010000061.1"/>
</dbReference>